<dbReference type="Proteomes" id="UP000440096">
    <property type="component" value="Unassembled WGS sequence"/>
</dbReference>
<comment type="caution">
    <text evidence="5">The sequence shown here is derived from an EMBL/GenBank/DDBJ whole genome shotgun (WGS) entry which is preliminary data.</text>
</comment>
<organism evidence="5 6">
    <name type="scientific">Amycolatopsis pithecellobii</name>
    <dbReference type="NCBI Taxonomy" id="664692"/>
    <lineage>
        <taxon>Bacteria</taxon>
        <taxon>Bacillati</taxon>
        <taxon>Actinomycetota</taxon>
        <taxon>Actinomycetes</taxon>
        <taxon>Pseudonocardiales</taxon>
        <taxon>Pseudonocardiaceae</taxon>
        <taxon>Amycolatopsis</taxon>
    </lineage>
</organism>
<dbReference type="OrthoDB" id="9774675at2"/>
<evidence type="ECO:0000313" key="5">
    <source>
        <dbReference type="EMBL" id="MTD54840.1"/>
    </source>
</evidence>
<dbReference type="Gene3D" id="3.50.50.60">
    <property type="entry name" value="FAD/NAD(P)-binding domain"/>
    <property type="match status" value="2"/>
</dbReference>
<sequence length="555" mass="58779">MAGDRRCGAARTTGGRPPGRLALGVGFFGIGGWVNSAAAASPPRVVVIGSGHNGLVAAAYLARAGLQVTVLERDTEIGGACRTSEIFPGVRGSTYSSTLWAFEPKIIDDLDLRRRGVRWSMIDPTIHSVGAGEAVVNWSDRQRTAKEIARISGADALRLGEFDAYWQRARALLRPFMLTDPPSPEGLAAHADMVGDRALWEELTTISLSEVCGRFFTDPRVHAAMATLSDFGFPWAAGTALLTAHGRAKASLGGAAVIEGGMGKLTTALAEAALHHGAAIRTAKCVDRILVDGSDGAGVWGVRLDDGSEIRCDVVISNADPKTTMSRLIDAADAPDGVLADVERLQTSVSTLTLHCLLDRPPSVNAILEPDRRPDRPGYITIASSLDQYGRAYAEACDGHVPQMPILHLETPTLYDPTAQGHGRHLMSIWVQYAPGAPRNGSWDQLRSATTSHLLDIVEQHLPGTLDTVLDSRLVTPADLENRLGLTEGNINHIDLVPTQLFSRRPLPGWGYRTPIPSLYLCGAGTHPGGSVSGASGHNAAATVLADVGGAPGRN</sequence>
<dbReference type="EMBL" id="WMBA01000015">
    <property type="protein sequence ID" value="MTD54840.1"/>
    <property type="molecule type" value="Genomic_DNA"/>
</dbReference>
<dbReference type="PANTHER" id="PTHR10668:SF103">
    <property type="entry name" value="PYRIDINE NUCLEOTIDE-DISULFIDE OXIDOREDUCTASE DOMAIN-CONTAINING PROTEIN 2"/>
    <property type="match status" value="1"/>
</dbReference>
<dbReference type="AlphaFoldDB" id="A0A6N7Z3R0"/>
<reference evidence="5 6" key="1">
    <citation type="submission" date="2019-11" db="EMBL/GenBank/DDBJ databases">
        <title>Draft genome of Amycolatopsis RM579.</title>
        <authorList>
            <person name="Duangmal K."/>
            <person name="Mingma R."/>
        </authorList>
    </citation>
    <scope>NUCLEOTIDE SEQUENCE [LARGE SCALE GENOMIC DNA]</scope>
    <source>
        <strain evidence="5 6">RM579</strain>
    </source>
</reference>
<accession>A0A6N7Z3R0</accession>
<evidence type="ECO:0000256" key="3">
    <source>
        <dbReference type="ARBA" id="ARBA00040298"/>
    </source>
</evidence>
<evidence type="ECO:0000313" key="6">
    <source>
        <dbReference type="Proteomes" id="UP000440096"/>
    </source>
</evidence>
<evidence type="ECO:0000256" key="2">
    <source>
        <dbReference type="ARBA" id="ARBA00038825"/>
    </source>
</evidence>
<dbReference type="InterPro" id="IPR036188">
    <property type="entry name" value="FAD/NAD-bd_sf"/>
</dbReference>
<dbReference type="SUPFAM" id="SSF51905">
    <property type="entry name" value="FAD/NAD(P)-binding domain"/>
    <property type="match status" value="1"/>
</dbReference>
<dbReference type="Pfam" id="PF01593">
    <property type="entry name" value="Amino_oxidase"/>
    <property type="match status" value="1"/>
</dbReference>
<gene>
    <name evidence="5" type="ORF">GKO32_12745</name>
</gene>
<dbReference type="PANTHER" id="PTHR10668">
    <property type="entry name" value="PHYTOENE DEHYDROGENASE"/>
    <property type="match status" value="1"/>
</dbReference>
<protein>
    <recommendedName>
        <fullName evidence="3">Pyridine nucleotide-disulfide oxidoreductase domain-containing protein 2</fullName>
    </recommendedName>
</protein>
<comment type="subunit">
    <text evidence="2">Interacts with COX5B; this interaction may contribute to localize PYROXD2 to the inner face of the inner mitochondrial membrane.</text>
</comment>
<keyword evidence="6" id="KW-1185">Reference proteome</keyword>
<evidence type="ECO:0000259" key="4">
    <source>
        <dbReference type="Pfam" id="PF01593"/>
    </source>
</evidence>
<comment type="function">
    <text evidence="1">Probable oxidoreductase that may play a role as regulator of mitochondrial function.</text>
</comment>
<dbReference type="PRINTS" id="PR00419">
    <property type="entry name" value="ADXRDTASE"/>
</dbReference>
<feature type="domain" description="Amine oxidase" evidence="4">
    <location>
        <begin position="54"/>
        <end position="545"/>
    </location>
</feature>
<dbReference type="InterPro" id="IPR002937">
    <property type="entry name" value="Amino_oxidase"/>
</dbReference>
<dbReference type="GO" id="GO:0016491">
    <property type="term" value="F:oxidoreductase activity"/>
    <property type="evidence" value="ECO:0007669"/>
    <property type="project" value="InterPro"/>
</dbReference>
<evidence type="ECO:0000256" key="1">
    <source>
        <dbReference type="ARBA" id="ARBA00037217"/>
    </source>
</evidence>
<proteinExistence type="predicted"/>
<name>A0A6N7Z3R0_9PSEU</name>